<dbReference type="Gene3D" id="3.20.20.330">
    <property type="entry name" value="Homocysteine-binding-like domain"/>
    <property type="match status" value="1"/>
</dbReference>
<accession>A0A964DZH3</accession>
<dbReference type="PANTHER" id="PTHR11103:SF18">
    <property type="entry name" value="SLR1189 PROTEIN"/>
    <property type="match status" value="1"/>
</dbReference>
<organism evidence="6 7">
    <name type="scientific">Acidisoma silvae</name>
    <dbReference type="NCBI Taxonomy" id="2802396"/>
    <lineage>
        <taxon>Bacteria</taxon>
        <taxon>Pseudomonadati</taxon>
        <taxon>Pseudomonadota</taxon>
        <taxon>Alphaproteobacteria</taxon>
        <taxon>Acetobacterales</taxon>
        <taxon>Acidocellaceae</taxon>
        <taxon>Acidisoma</taxon>
    </lineage>
</organism>
<feature type="binding site" evidence="3 4">
    <location>
        <position position="285"/>
    </location>
    <ligand>
        <name>Zn(2+)</name>
        <dbReference type="ChEBI" id="CHEBI:29105"/>
    </ligand>
</feature>
<comment type="caution">
    <text evidence="6">The sequence shown here is derived from an EMBL/GenBank/DDBJ whole genome shotgun (WGS) entry which is preliminary data.</text>
</comment>
<reference evidence="6" key="1">
    <citation type="journal article" date="2021" name="Microorganisms">
        <title>Acidisoma silvae sp. nov. and Acidisomacellulosilytica sp. nov., Two Acidophilic Bacteria Isolated from Decaying Wood, Hydrolyzing Cellulose and Producing Poly-3-hydroxybutyrate.</title>
        <authorList>
            <person name="Mieszkin S."/>
            <person name="Pouder E."/>
            <person name="Uroz S."/>
            <person name="Simon-Colin C."/>
            <person name="Alain K."/>
        </authorList>
    </citation>
    <scope>NUCLEOTIDE SEQUENCE</scope>
    <source>
        <strain evidence="6">HW T2.11</strain>
    </source>
</reference>
<dbReference type="InterPro" id="IPR003726">
    <property type="entry name" value="HCY_dom"/>
</dbReference>
<feature type="binding site" evidence="3 4">
    <location>
        <position position="284"/>
    </location>
    <ligand>
        <name>Zn(2+)</name>
        <dbReference type="ChEBI" id="CHEBI:29105"/>
    </ligand>
</feature>
<feature type="domain" description="Hcy-binding" evidence="5">
    <location>
        <begin position="1"/>
        <end position="299"/>
    </location>
</feature>
<evidence type="ECO:0000313" key="7">
    <source>
        <dbReference type="Proteomes" id="UP000708298"/>
    </source>
</evidence>
<name>A0A964DZH3_9PROT</name>
<evidence type="ECO:0000256" key="1">
    <source>
        <dbReference type="ARBA" id="ARBA00022603"/>
    </source>
</evidence>
<keyword evidence="3 4" id="KW-0862">Zinc</keyword>
<evidence type="ECO:0000256" key="3">
    <source>
        <dbReference type="PIRSR" id="PIRSR037505-2"/>
    </source>
</evidence>
<gene>
    <name evidence="6" type="ORF">ASILVAE211_14905</name>
</gene>
<dbReference type="GO" id="GO:0032259">
    <property type="term" value="P:methylation"/>
    <property type="evidence" value="ECO:0007669"/>
    <property type="project" value="UniProtKB-KW"/>
</dbReference>
<dbReference type="GO" id="GO:0008168">
    <property type="term" value="F:methyltransferase activity"/>
    <property type="evidence" value="ECO:0007669"/>
    <property type="project" value="UniProtKB-UniRule"/>
</dbReference>
<dbReference type="EMBL" id="JAESVB010000006">
    <property type="protein sequence ID" value="MCB8876480.1"/>
    <property type="molecule type" value="Genomic_DNA"/>
</dbReference>
<dbReference type="GO" id="GO:0009086">
    <property type="term" value="P:methionine biosynthetic process"/>
    <property type="evidence" value="ECO:0007669"/>
    <property type="project" value="InterPro"/>
</dbReference>
<protein>
    <submittedName>
        <fullName evidence="6">Homocysteine S-methyltransferase family protein</fullName>
    </submittedName>
</protein>
<keyword evidence="1 4" id="KW-0489">Methyltransferase</keyword>
<dbReference type="PROSITE" id="PS50970">
    <property type="entry name" value="HCY"/>
    <property type="match status" value="1"/>
</dbReference>
<dbReference type="InterPro" id="IPR017226">
    <property type="entry name" value="BHMT-like"/>
</dbReference>
<dbReference type="InterPro" id="IPR036589">
    <property type="entry name" value="HCY_dom_sf"/>
</dbReference>
<dbReference type="GO" id="GO:0008270">
    <property type="term" value="F:zinc ion binding"/>
    <property type="evidence" value="ECO:0007669"/>
    <property type="project" value="InterPro"/>
</dbReference>
<evidence type="ECO:0000256" key="2">
    <source>
        <dbReference type="ARBA" id="ARBA00022679"/>
    </source>
</evidence>
<comment type="cofactor">
    <cofactor evidence="3">
        <name>Zn(2+)</name>
        <dbReference type="ChEBI" id="CHEBI:29105"/>
    </cofactor>
    <text evidence="3">Binds 1 zinc ion per subunit.</text>
</comment>
<reference evidence="6" key="2">
    <citation type="submission" date="2021-01" db="EMBL/GenBank/DDBJ databases">
        <authorList>
            <person name="Mieszkin S."/>
            <person name="Pouder E."/>
            <person name="Alain K."/>
        </authorList>
    </citation>
    <scope>NUCLEOTIDE SEQUENCE</scope>
    <source>
        <strain evidence="6">HW T2.11</strain>
    </source>
</reference>
<dbReference type="RefSeq" id="WP_227322135.1">
    <property type="nucleotide sequence ID" value="NZ_JAESVB010000006.1"/>
</dbReference>
<keyword evidence="3 4" id="KW-0479">Metal-binding</keyword>
<dbReference type="Pfam" id="PF02574">
    <property type="entry name" value="S-methyl_trans"/>
    <property type="match status" value="1"/>
</dbReference>
<dbReference type="PIRSF" id="PIRSF037505">
    <property type="entry name" value="Betaine_HMT"/>
    <property type="match status" value="1"/>
</dbReference>
<dbReference type="PANTHER" id="PTHR11103">
    <property type="entry name" value="SLR1189 PROTEIN"/>
    <property type="match status" value="1"/>
</dbReference>
<keyword evidence="2 4" id="KW-0808">Transferase</keyword>
<evidence type="ECO:0000259" key="5">
    <source>
        <dbReference type="PROSITE" id="PS50970"/>
    </source>
</evidence>
<keyword evidence="7" id="KW-1185">Reference proteome</keyword>
<evidence type="ECO:0000313" key="6">
    <source>
        <dbReference type="EMBL" id="MCB8876480.1"/>
    </source>
</evidence>
<dbReference type="Proteomes" id="UP000708298">
    <property type="component" value="Unassembled WGS sequence"/>
</dbReference>
<evidence type="ECO:0000256" key="4">
    <source>
        <dbReference type="PROSITE-ProRule" id="PRU00333"/>
    </source>
</evidence>
<feature type="binding site" evidence="3 4">
    <location>
        <position position="209"/>
    </location>
    <ligand>
        <name>Zn(2+)</name>
        <dbReference type="ChEBI" id="CHEBI:29105"/>
    </ligand>
</feature>
<dbReference type="AlphaFoldDB" id="A0A964DZH3"/>
<proteinExistence type="predicted"/>
<dbReference type="SUPFAM" id="SSF82282">
    <property type="entry name" value="Homocysteine S-methyltransferase"/>
    <property type="match status" value="1"/>
</dbReference>
<sequence length="307" mass="32593">MIILDGGMSRELQRIGAPFRQPEWSALALMETPALVEQVHRDFASAGADVITTNSYALVPFHIGEDRFRADGPMLAACAGQVARQAADAVTAAQPGRTVRVAGSLPPIFGSYQPELFDPARVQDYLSVLVTGLRPRVDLWLGETLSSIAEARAVMDAVSGDGRPVWMSFTLDDAPEARGAEPRLRSGEPVSEAAAWAAGSGIDTLLFNCSQPEVMTPAVRVAAAVFAAHGAKTPIGVYANAFEPQADEKANETLADVRQDLDGTRYGEWADEWVAAGASIIGGCCGIGVRHIHDLSRRLRADAVSAP</sequence>